<feature type="compositionally biased region" description="Basic and acidic residues" evidence="1">
    <location>
        <begin position="87"/>
        <end position="100"/>
    </location>
</feature>
<accession>A0A1R3RK72</accession>
<evidence type="ECO:0000313" key="2">
    <source>
        <dbReference type="EMBL" id="OOF94886.1"/>
    </source>
</evidence>
<name>A0A1R3RK72_ASPC5</name>
<organism evidence="2 3">
    <name type="scientific">Aspergillus carbonarius (strain ITEM 5010)</name>
    <dbReference type="NCBI Taxonomy" id="602072"/>
    <lineage>
        <taxon>Eukaryota</taxon>
        <taxon>Fungi</taxon>
        <taxon>Dikarya</taxon>
        <taxon>Ascomycota</taxon>
        <taxon>Pezizomycotina</taxon>
        <taxon>Eurotiomycetes</taxon>
        <taxon>Eurotiomycetidae</taxon>
        <taxon>Eurotiales</taxon>
        <taxon>Aspergillaceae</taxon>
        <taxon>Aspergillus</taxon>
        <taxon>Aspergillus subgen. Circumdati</taxon>
    </lineage>
</organism>
<dbReference type="EMBL" id="KV907501">
    <property type="protein sequence ID" value="OOF94886.1"/>
    <property type="molecule type" value="Genomic_DNA"/>
</dbReference>
<sequence length="536" mass="62188">MEPLDGENKDANLCMARSNVALNEESRAVTPDISLYQLFTQRLAYLQKRCEAAEDEDNGMVFQMEMDEPDPSAEIKPADSMSSRHILRTEPRPALSEREIPSSSVICTLQNTQRPYNDSSPDSGSTITPEPQHETESKSTTEPFPEYYKSCETQEAHADKQVEKAYEIAISKVCEEVIRFREVSSDVTSPPPFTMEDVANYPSFKGKQGCATRSDSPVPPSFHMDSEVSAPQLSEHSDAEPRPGLAIPEERKKDVLEEIRIMVNSDRMKPATKRRFVAMCNIILRIEYLLFRRHQTPVDPVSFLTGEEVEEVMYLAGEIIKYLTIIDNILLQELDYAQRVQHSIKYIAEDTSYNVVTRFKNMAEIIINHLNKPRPSEQRLLTVFLDFFDSYIYTDFISIRHRQIRIEENWNPIRMQMTRRMVDIWDMINRAIENYDAIVKVTMDIKHEYVEPAFNNMNEAPCIWRNVMIQHHIEVQRARMRQSAQQAQIREQAREHARIFAEQQQENDINMEESRDFIREALDSSDTDVPWFDIAA</sequence>
<evidence type="ECO:0000256" key="1">
    <source>
        <dbReference type="SAM" id="MobiDB-lite"/>
    </source>
</evidence>
<evidence type="ECO:0000313" key="3">
    <source>
        <dbReference type="Proteomes" id="UP000188318"/>
    </source>
</evidence>
<dbReference type="VEuPathDB" id="FungiDB:ASPCADRAFT_397626"/>
<gene>
    <name evidence="2" type="ORF">ASPCADRAFT_397626</name>
</gene>
<dbReference type="AlphaFoldDB" id="A0A1R3RK72"/>
<reference evidence="3" key="1">
    <citation type="journal article" date="2017" name="Genome Biol.">
        <title>Comparative genomics reveals high biological diversity and specific adaptations in the industrially and medically important fungal genus Aspergillus.</title>
        <authorList>
            <person name="de Vries R.P."/>
            <person name="Riley R."/>
            <person name="Wiebenga A."/>
            <person name="Aguilar-Osorio G."/>
            <person name="Amillis S."/>
            <person name="Uchima C.A."/>
            <person name="Anderluh G."/>
            <person name="Asadollahi M."/>
            <person name="Askin M."/>
            <person name="Barry K."/>
            <person name="Battaglia E."/>
            <person name="Bayram O."/>
            <person name="Benocci T."/>
            <person name="Braus-Stromeyer S.A."/>
            <person name="Caldana C."/>
            <person name="Canovas D."/>
            <person name="Cerqueira G.C."/>
            <person name="Chen F."/>
            <person name="Chen W."/>
            <person name="Choi C."/>
            <person name="Clum A."/>
            <person name="Dos Santos R.A."/>
            <person name="Damasio A.R."/>
            <person name="Diallinas G."/>
            <person name="Emri T."/>
            <person name="Fekete E."/>
            <person name="Flipphi M."/>
            <person name="Freyberg S."/>
            <person name="Gallo A."/>
            <person name="Gournas C."/>
            <person name="Habgood R."/>
            <person name="Hainaut M."/>
            <person name="Harispe M.L."/>
            <person name="Henrissat B."/>
            <person name="Hilden K.S."/>
            <person name="Hope R."/>
            <person name="Hossain A."/>
            <person name="Karabika E."/>
            <person name="Karaffa L."/>
            <person name="Karanyi Z."/>
            <person name="Krasevec N."/>
            <person name="Kuo A."/>
            <person name="Kusch H."/>
            <person name="LaButti K."/>
            <person name="Lagendijk E.L."/>
            <person name="Lapidus A."/>
            <person name="Levasseur A."/>
            <person name="Lindquist E."/>
            <person name="Lipzen A."/>
            <person name="Logrieco A.F."/>
            <person name="MacCabe A."/>
            <person name="Maekelae M.R."/>
            <person name="Malavazi I."/>
            <person name="Melin P."/>
            <person name="Meyer V."/>
            <person name="Mielnichuk N."/>
            <person name="Miskei M."/>
            <person name="Molnar A.P."/>
            <person name="Mule G."/>
            <person name="Ngan C.Y."/>
            <person name="Orejas M."/>
            <person name="Orosz E."/>
            <person name="Ouedraogo J.P."/>
            <person name="Overkamp K.M."/>
            <person name="Park H.-S."/>
            <person name="Perrone G."/>
            <person name="Piumi F."/>
            <person name="Punt P.J."/>
            <person name="Ram A.F."/>
            <person name="Ramon A."/>
            <person name="Rauscher S."/>
            <person name="Record E."/>
            <person name="Riano-Pachon D.M."/>
            <person name="Robert V."/>
            <person name="Roehrig J."/>
            <person name="Ruller R."/>
            <person name="Salamov A."/>
            <person name="Salih N.S."/>
            <person name="Samson R.A."/>
            <person name="Sandor E."/>
            <person name="Sanguinetti M."/>
            <person name="Schuetze T."/>
            <person name="Sepcic K."/>
            <person name="Shelest E."/>
            <person name="Sherlock G."/>
            <person name="Sophianopoulou V."/>
            <person name="Squina F.M."/>
            <person name="Sun H."/>
            <person name="Susca A."/>
            <person name="Todd R.B."/>
            <person name="Tsang A."/>
            <person name="Unkles S.E."/>
            <person name="van de Wiele N."/>
            <person name="van Rossen-Uffink D."/>
            <person name="Oliveira J.V."/>
            <person name="Vesth T.C."/>
            <person name="Visser J."/>
            <person name="Yu J.-H."/>
            <person name="Zhou M."/>
            <person name="Andersen M.R."/>
            <person name="Archer D.B."/>
            <person name="Baker S.E."/>
            <person name="Benoit I."/>
            <person name="Brakhage A.A."/>
            <person name="Braus G.H."/>
            <person name="Fischer R."/>
            <person name="Frisvad J.C."/>
            <person name="Goldman G.H."/>
            <person name="Houbraken J."/>
            <person name="Oakley B."/>
            <person name="Pocsi I."/>
            <person name="Scazzocchio C."/>
            <person name="Seiboth B."/>
            <person name="vanKuyk P.A."/>
            <person name="Wortman J."/>
            <person name="Dyer P.S."/>
            <person name="Grigoriev I.V."/>
        </authorList>
    </citation>
    <scope>NUCLEOTIDE SEQUENCE [LARGE SCALE GENOMIC DNA]</scope>
    <source>
        <strain evidence="3">ITEM 5010</strain>
    </source>
</reference>
<protein>
    <submittedName>
        <fullName evidence="2">Uncharacterized protein</fullName>
    </submittedName>
</protein>
<proteinExistence type="predicted"/>
<dbReference type="OrthoDB" id="4497052at2759"/>
<feature type="region of interest" description="Disordered" evidence="1">
    <location>
        <begin position="207"/>
        <end position="247"/>
    </location>
</feature>
<feature type="compositionally biased region" description="Polar residues" evidence="1">
    <location>
        <begin position="101"/>
        <end position="129"/>
    </location>
</feature>
<dbReference type="OMA" id="YESCEKN"/>
<keyword evidence="3" id="KW-1185">Reference proteome</keyword>
<feature type="region of interest" description="Disordered" evidence="1">
    <location>
        <begin position="69"/>
        <end position="144"/>
    </location>
</feature>
<dbReference type="Proteomes" id="UP000188318">
    <property type="component" value="Unassembled WGS sequence"/>
</dbReference>